<comment type="caution">
    <text evidence="1">The sequence shown here is derived from an EMBL/GenBank/DDBJ whole genome shotgun (WGS) entry which is preliminary data.</text>
</comment>
<sequence length="79" mass="8524">MVIPDGGGVVNGVILVMKGGGSLDHFRETKDNDDELEKNSDCDLEWSGMATMVVHSRKVVTVVSNGYRLLRFVDIGEGG</sequence>
<protein>
    <submittedName>
        <fullName evidence="1">Uncharacterized protein</fullName>
    </submittedName>
</protein>
<keyword evidence="2" id="KW-1185">Reference proteome</keyword>
<dbReference type="Proteomes" id="UP001055811">
    <property type="component" value="Linkage Group LG05"/>
</dbReference>
<dbReference type="EMBL" id="CM042013">
    <property type="protein sequence ID" value="KAI3738103.1"/>
    <property type="molecule type" value="Genomic_DNA"/>
</dbReference>
<name>A0ACB9CV88_CICIN</name>
<organism evidence="1 2">
    <name type="scientific">Cichorium intybus</name>
    <name type="common">Chicory</name>
    <dbReference type="NCBI Taxonomy" id="13427"/>
    <lineage>
        <taxon>Eukaryota</taxon>
        <taxon>Viridiplantae</taxon>
        <taxon>Streptophyta</taxon>
        <taxon>Embryophyta</taxon>
        <taxon>Tracheophyta</taxon>
        <taxon>Spermatophyta</taxon>
        <taxon>Magnoliopsida</taxon>
        <taxon>eudicotyledons</taxon>
        <taxon>Gunneridae</taxon>
        <taxon>Pentapetalae</taxon>
        <taxon>asterids</taxon>
        <taxon>campanulids</taxon>
        <taxon>Asterales</taxon>
        <taxon>Asteraceae</taxon>
        <taxon>Cichorioideae</taxon>
        <taxon>Cichorieae</taxon>
        <taxon>Cichoriinae</taxon>
        <taxon>Cichorium</taxon>
    </lineage>
</organism>
<reference evidence="2" key="1">
    <citation type="journal article" date="2022" name="Mol. Ecol. Resour.">
        <title>The genomes of chicory, endive, great burdock and yacon provide insights into Asteraceae palaeo-polyploidization history and plant inulin production.</title>
        <authorList>
            <person name="Fan W."/>
            <person name="Wang S."/>
            <person name="Wang H."/>
            <person name="Wang A."/>
            <person name="Jiang F."/>
            <person name="Liu H."/>
            <person name="Zhao H."/>
            <person name="Xu D."/>
            <person name="Zhang Y."/>
        </authorList>
    </citation>
    <scope>NUCLEOTIDE SEQUENCE [LARGE SCALE GENOMIC DNA]</scope>
    <source>
        <strain evidence="2">cv. Punajuju</strain>
    </source>
</reference>
<evidence type="ECO:0000313" key="1">
    <source>
        <dbReference type="EMBL" id="KAI3738103.1"/>
    </source>
</evidence>
<reference evidence="1 2" key="2">
    <citation type="journal article" date="2022" name="Mol. Ecol. Resour.">
        <title>The genomes of chicory, endive, great burdock and yacon provide insights into Asteraceae paleo-polyploidization history and plant inulin production.</title>
        <authorList>
            <person name="Fan W."/>
            <person name="Wang S."/>
            <person name="Wang H."/>
            <person name="Wang A."/>
            <person name="Jiang F."/>
            <person name="Liu H."/>
            <person name="Zhao H."/>
            <person name="Xu D."/>
            <person name="Zhang Y."/>
        </authorList>
    </citation>
    <scope>NUCLEOTIDE SEQUENCE [LARGE SCALE GENOMIC DNA]</scope>
    <source>
        <strain evidence="2">cv. Punajuju</strain>
        <tissue evidence="1">Leaves</tissue>
    </source>
</reference>
<gene>
    <name evidence="1" type="ORF">L2E82_28122</name>
</gene>
<accession>A0ACB9CV88</accession>
<proteinExistence type="predicted"/>
<evidence type="ECO:0000313" key="2">
    <source>
        <dbReference type="Proteomes" id="UP001055811"/>
    </source>
</evidence>